<dbReference type="RefSeq" id="WP_065913164.1">
    <property type="nucleotide sequence ID" value="NZ_CP016793.1"/>
</dbReference>
<dbReference type="EMBL" id="CP016793">
    <property type="protein sequence ID" value="ANZ34744.1"/>
    <property type="molecule type" value="Genomic_DNA"/>
</dbReference>
<reference evidence="1 2" key="1">
    <citation type="submission" date="2016-07" db="EMBL/GenBank/DDBJ databases">
        <title>Complete genome sequence of the Lentzea guizhouensis DHS C013.</title>
        <authorList>
            <person name="Cao C."/>
        </authorList>
    </citation>
    <scope>NUCLEOTIDE SEQUENCE [LARGE SCALE GENOMIC DNA]</scope>
    <source>
        <strain evidence="1 2">DHS C013</strain>
    </source>
</reference>
<proteinExistence type="predicted"/>
<keyword evidence="2" id="KW-1185">Reference proteome</keyword>
<evidence type="ECO:0000313" key="1">
    <source>
        <dbReference type="EMBL" id="ANZ34744.1"/>
    </source>
</evidence>
<dbReference type="AlphaFoldDB" id="A0A1B2HAK1"/>
<sequence length="220" mass="23808">MEPDLDGLLEIAVDALDEHERGQVLAWLAGAVIGSGHTERLARGARDVVLLLPDRLVVVRPDPFQSWSYPRELVVSALFAADHAQFEVADEHVKVDWEFWIDKRLTESSPFIKAVEAWLVQEKQPGKGGLALGLLIMTLIIGGLYFAGGGSGPSDGPLNARSTCSEFLFAGADEQLAILTKLFKDAGKEDEAKNPTALRESGARCEQNGTATLDTLVGNR</sequence>
<dbReference type="KEGG" id="led:BBK82_00265"/>
<protein>
    <submittedName>
        <fullName evidence="1">Uncharacterized protein</fullName>
    </submittedName>
</protein>
<evidence type="ECO:0000313" key="2">
    <source>
        <dbReference type="Proteomes" id="UP000093053"/>
    </source>
</evidence>
<name>A0A1B2HAK1_9PSEU</name>
<organism evidence="1 2">
    <name type="scientific">Lentzea guizhouensis</name>
    <dbReference type="NCBI Taxonomy" id="1586287"/>
    <lineage>
        <taxon>Bacteria</taxon>
        <taxon>Bacillati</taxon>
        <taxon>Actinomycetota</taxon>
        <taxon>Actinomycetes</taxon>
        <taxon>Pseudonocardiales</taxon>
        <taxon>Pseudonocardiaceae</taxon>
        <taxon>Lentzea</taxon>
    </lineage>
</organism>
<dbReference type="Proteomes" id="UP000093053">
    <property type="component" value="Chromosome"/>
</dbReference>
<gene>
    <name evidence="1" type="ORF">BBK82_00265</name>
</gene>
<accession>A0A1B2HAK1</accession>